<accession>A0A182S570</accession>
<proteinExistence type="predicted"/>
<keyword evidence="2" id="KW-1003">Cell membrane</keyword>
<keyword evidence="9" id="KW-0807">Transducer</keyword>
<evidence type="ECO:0000256" key="8">
    <source>
        <dbReference type="ARBA" id="ARBA00023170"/>
    </source>
</evidence>
<evidence type="ECO:0000256" key="7">
    <source>
        <dbReference type="ARBA" id="ARBA00023136"/>
    </source>
</evidence>
<dbReference type="VEuPathDB" id="VectorBase:AFUN015939"/>
<feature type="transmembrane region" description="Helical" evidence="10">
    <location>
        <begin position="34"/>
        <end position="54"/>
    </location>
</feature>
<feature type="transmembrane region" description="Helical" evidence="10">
    <location>
        <begin position="205"/>
        <end position="222"/>
    </location>
</feature>
<dbReference type="AlphaFoldDB" id="A0A182S570"/>
<comment type="subcellular location">
    <subcellularLocation>
        <location evidence="1">Cell membrane</location>
        <topology evidence="1">Multi-pass membrane protein</topology>
    </subcellularLocation>
</comment>
<dbReference type="PANTHER" id="PTHR21137:SF35">
    <property type="entry name" value="ODORANT RECEPTOR 19A-RELATED"/>
    <property type="match status" value="1"/>
</dbReference>
<sequence>MVIFEAFNDPLEILPLPLKLFAKLGVTQYSVDRVRLLIFNSYLLLTFFIPKLFLGYDTIPQCFRSIAEGMFVLNTWFTLVCLSFKMDQMEMLLRDLKLWTNIVSITDEYKQILITLNTGIHKYTKYYFIFTNCIVLAMFASSTAGVLYIYTSQTPGQTVSFPLMMEHRLYILNAHHNLLHWFLYHMLLMPAILILVIIYTAKAGMFFGSICFCSTLFSILALKIDRLRFLITTEQYTAELKEIIVLHQLAIRCAKLLQKILMDVMLAQFTGCVLIWCFFLYSVMISGVTAEGFTVATMLFSFSTETFIFCLLGNELTNKGEQISAAVYATDWYEQPIKIQKLIIPIIQQAQQRIGITAARFYYIDVKRYGKNLKTAYSFYLLLRDIF</sequence>
<evidence type="ECO:0000256" key="4">
    <source>
        <dbReference type="ARBA" id="ARBA00022692"/>
    </source>
</evidence>
<keyword evidence="3" id="KW-0716">Sensory transduction</keyword>
<feature type="transmembrane region" description="Helical" evidence="10">
    <location>
        <begin position="178"/>
        <end position="199"/>
    </location>
</feature>
<evidence type="ECO:0000256" key="3">
    <source>
        <dbReference type="ARBA" id="ARBA00022606"/>
    </source>
</evidence>
<evidence type="ECO:0000256" key="10">
    <source>
        <dbReference type="SAM" id="Phobius"/>
    </source>
</evidence>
<protein>
    <submittedName>
        <fullName evidence="11">Uncharacterized protein</fullName>
    </submittedName>
</protein>
<keyword evidence="4 10" id="KW-0812">Transmembrane</keyword>
<keyword evidence="7 10" id="KW-0472">Membrane</keyword>
<dbReference type="VEuPathDB" id="VectorBase:AFUN2_008213"/>
<keyword evidence="6 10" id="KW-1133">Transmembrane helix</keyword>
<dbReference type="PANTHER" id="PTHR21137">
    <property type="entry name" value="ODORANT RECEPTOR"/>
    <property type="match status" value="1"/>
</dbReference>
<dbReference type="EnsemblMetazoa" id="AFUN015939-RA">
    <property type="protein sequence ID" value="AFUN015939-PA"/>
    <property type="gene ID" value="AFUN015939"/>
</dbReference>
<dbReference type="STRING" id="62324.A0A182S570"/>
<feature type="transmembrane region" description="Helical" evidence="10">
    <location>
        <begin position="126"/>
        <end position="150"/>
    </location>
</feature>
<reference evidence="11" key="1">
    <citation type="submission" date="2020-05" db="UniProtKB">
        <authorList>
            <consortium name="EnsemblMetazoa"/>
        </authorList>
    </citation>
    <scope>IDENTIFICATION</scope>
    <source>
        <strain evidence="11">FUMOZ</strain>
    </source>
</reference>
<keyword evidence="5" id="KW-0552">Olfaction</keyword>
<evidence type="ECO:0000313" key="11">
    <source>
        <dbReference type="EnsemblMetazoa" id="AFUN015939-PA"/>
    </source>
</evidence>
<organism evidence="11">
    <name type="scientific">Anopheles funestus</name>
    <name type="common">African malaria mosquito</name>
    <dbReference type="NCBI Taxonomy" id="62324"/>
    <lineage>
        <taxon>Eukaryota</taxon>
        <taxon>Metazoa</taxon>
        <taxon>Ecdysozoa</taxon>
        <taxon>Arthropoda</taxon>
        <taxon>Hexapoda</taxon>
        <taxon>Insecta</taxon>
        <taxon>Pterygota</taxon>
        <taxon>Neoptera</taxon>
        <taxon>Endopterygota</taxon>
        <taxon>Diptera</taxon>
        <taxon>Nematocera</taxon>
        <taxon>Culicoidea</taxon>
        <taxon>Culicidae</taxon>
        <taxon>Anophelinae</taxon>
        <taxon>Anopheles</taxon>
    </lineage>
</organism>
<evidence type="ECO:0000256" key="9">
    <source>
        <dbReference type="ARBA" id="ARBA00023224"/>
    </source>
</evidence>
<dbReference type="InterPro" id="IPR004117">
    <property type="entry name" value="7tm6_olfct_rcpt"/>
</dbReference>
<dbReference type="Pfam" id="PF02949">
    <property type="entry name" value="7tm_6"/>
    <property type="match status" value="1"/>
</dbReference>
<evidence type="ECO:0000256" key="1">
    <source>
        <dbReference type="ARBA" id="ARBA00004651"/>
    </source>
</evidence>
<name>A0A182S570_ANOFN</name>
<dbReference type="GO" id="GO:0005549">
    <property type="term" value="F:odorant binding"/>
    <property type="evidence" value="ECO:0007669"/>
    <property type="project" value="InterPro"/>
</dbReference>
<feature type="transmembrane region" description="Helical" evidence="10">
    <location>
        <begin position="260"/>
        <end position="281"/>
    </location>
</feature>
<evidence type="ECO:0000256" key="6">
    <source>
        <dbReference type="ARBA" id="ARBA00022989"/>
    </source>
</evidence>
<feature type="transmembrane region" description="Helical" evidence="10">
    <location>
        <begin position="66"/>
        <end position="86"/>
    </location>
</feature>
<evidence type="ECO:0000256" key="2">
    <source>
        <dbReference type="ARBA" id="ARBA00022475"/>
    </source>
</evidence>
<evidence type="ECO:0000256" key="5">
    <source>
        <dbReference type="ARBA" id="ARBA00022725"/>
    </source>
</evidence>
<dbReference type="GO" id="GO:0004984">
    <property type="term" value="F:olfactory receptor activity"/>
    <property type="evidence" value="ECO:0007669"/>
    <property type="project" value="InterPro"/>
</dbReference>
<dbReference type="GO" id="GO:0005886">
    <property type="term" value="C:plasma membrane"/>
    <property type="evidence" value="ECO:0007669"/>
    <property type="project" value="UniProtKB-SubCell"/>
</dbReference>
<keyword evidence="8" id="KW-0675">Receptor</keyword>
<dbReference type="GO" id="GO:0007165">
    <property type="term" value="P:signal transduction"/>
    <property type="evidence" value="ECO:0007669"/>
    <property type="project" value="UniProtKB-KW"/>
</dbReference>